<reference evidence="2" key="2">
    <citation type="journal article" date="2021" name="PeerJ">
        <title>Extensive microbial diversity within the chicken gut microbiome revealed by metagenomics and culture.</title>
        <authorList>
            <person name="Gilroy R."/>
            <person name="Ravi A."/>
            <person name="Getino M."/>
            <person name="Pursley I."/>
            <person name="Horton D.L."/>
            <person name="Alikhan N.F."/>
            <person name="Baker D."/>
            <person name="Gharbi K."/>
            <person name="Hall N."/>
            <person name="Watson M."/>
            <person name="Adriaenssens E.M."/>
            <person name="Foster-Nyarko E."/>
            <person name="Jarju S."/>
            <person name="Secka A."/>
            <person name="Antonio M."/>
            <person name="Oren A."/>
            <person name="Chaudhuri R.R."/>
            <person name="La Ragione R."/>
            <person name="Hildebrand F."/>
            <person name="Pallen M.J."/>
        </authorList>
    </citation>
    <scope>NUCLEOTIDE SEQUENCE</scope>
    <source>
        <strain evidence="2">CHK195-15760</strain>
    </source>
</reference>
<sequence>MLILKKILGILGGWIGSYLLFAFVIEKCLNIQLEGNLIGLGFVIWPIILFISYIIKTIINFINRKEIKLARAYGIILTIVVTSNATGSISNLILVNQELNINDEIIKRKNNKLNMVLNILMYIVTIVSLLLFGLINDSWIFVCITIMYGILICIPIVMFLKNTRKARKETIDAIARDANISKRKLIIRSLLGVLLFLLPCIILGIIWSNFTTNTFGELNKVEIVQPNSDIKVRDDNYTENKLTKEDYEKIEKEISNILNGDITYKEVNFEENLKNEYGERYNKITVVANLVTDKDDAYSYNFIFYKYLTSSDKHKLGEIETYLYSKSSIVVKKDWCK</sequence>
<organism evidence="2 3">
    <name type="scientific">Candidatus Merdicola faecigallinarum</name>
    <dbReference type="NCBI Taxonomy" id="2840862"/>
    <lineage>
        <taxon>Bacteria</taxon>
        <taxon>Bacillati</taxon>
        <taxon>Bacillota</taxon>
        <taxon>Clostridia</taxon>
        <taxon>Candidatus Merdicola</taxon>
    </lineage>
</organism>
<evidence type="ECO:0000313" key="2">
    <source>
        <dbReference type="EMBL" id="HIU51990.1"/>
    </source>
</evidence>
<proteinExistence type="predicted"/>
<evidence type="ECO:0000313" key="3">
    <source>
        <dbReference type="Proteomes" id="UP000824093"/>
    </source>
</evidence>
<gene>
    <name evidence="2" type="ORF">IAB70_05165</name>
</gene>
<comment type="caution">
    <text evidence="2">The sequence shown here is derived from an EMBL/GenBank/DDBJ whole genome shotgun (WGS) entry which is preliminary data.</text>
</comment>
<keyword evidence="1" id="KW-1133">Transmembrane helix</keyword>
<evidence type="ECO:0000256" key="1">
    <source>
        <dbReference type="SAM" id="Phobius"/>
    </source>
</evidence>
<feature type="transmembrane region" description="Helical" evidence="1">
    <location>
        <begin position="7"/>
        <end position="25"/>
    </location>
</feature>
<accession>A0A9D1M1L5</accession>
<name>A0A9D1M1L5_9FIRM</name>
<keyword evidence="1" id="KW-0812">Transmembrane</keyword>
<feature type="transmembrane region" description="Helical" evidence="1">
    <location>
        <begin position="185"/>
        <end position="207"/>
    </location>
</feature>
<protein>
    <submittedName>
        <fullName evidence="2">Uncharacterized protein</fullName>
    </submittedName>
</protein>
<feature type="transmembrane region" description="Helical" evidence="1">
    <location>
        <begin position="139"/>
        <end position="160"/>
    </location>
</feature>
<feature type="transmembrane region" description="Helical" evidence="1">
    <location>
        <begin position="115"/>
        <end position="133"/>
    </location>
</feature>
<feature type="transmembrane region" description="Helical" evidence="1">
    <location>
        <begin position="37"/>
        <end position="55"/>
    </location>
</feature>
<dbReference type="AlphaFoldDB" id="A0A9D1M1L5"/>
<reference evidence="2" key="1">
    <citation type="submission" date="2020-10" db="EMBL/GenBank/DDBJ databases">
        <authorList>
            <person name="Gilroy R."/>
        </authorList>
    </citation>
    <scope>NUCLEOTIDE SEQUENCE</scope>
    <source>
        <strain evidence="2">CHK195-15760</strain>
    </source>
</reference>
<keyword evidence="1" id="KW-0472">Membrane</keyword>
<dbReference type="Proteomes" id="UP000824093">
    <property type="component" value="Unassembled WGS sequence"/>
</dbReference>
<dbReference type="EMBL" id="DVNH01000038">
    <property type="protein sequence ID" value="HIU51990.1"/>
    <property type="molecule type" value="Genomic_DNA"/>
</dbReference>